<feature type="compositionally biased region" description="Basic residues" evidence="4">
    <location>
        <begin position="104"/>
        <end position="118"/>
    </location>
</feature>
<proteinExistence type="predicted"/>
<protein>
    <recommendedName>
        <fullName evidence="7">Transcription factor TFIIIC complex subunit Tfc6</fullName>
    </recommendedName>
</protein>
<keyword evidence="3" id="KW-0539">Nucleus</keyword>
<dbReference type="GO" id="GO:0005634">
    <property type="term" value="C:nucleus"/>
    <property type="evidence" value="ECO:0007669"/>
    <property type="project" value="UniProtKB-SubCell"/>
</dbReference>
<evidence type="ECO:0000313" key="5">
    <source>
        <dbReference type="EMBL" id="KAJ5728323.1"/>
    </source>
</evidence>
<feature type="compositionally biased region" description="Acidic residues" evidence="4">
    <location>
        <begin position="63"/>
        <end position="97"/>
    </location>
</feature>
<dbReference type="GO" id="GO:0000127">
    <property type="term" value="C:transcription factor TFIIIC complex"/>
    <property type="evidence" value="ECO:0007669"/>
    <property type="project" value="TreeGrafter"/>
</dbReference>
<reference evidence="5" key="1">
    <citation type="journal article" date="2023" name="IMA Fungus">
        <title>Comparative genomic study of the Penicillium genus elucidates a diverse pangenome and 15 lateral gene transfer events.</title>
        <authorList>
            <person name="Petersen C."/>
            <person name="Sorensen T."/>
            <person name="Nielsen M.R."/>
            <person name="Sondergaard T.E."/>
            <person name="Sorensen J.L."/>
            <person name="Fitzpatrick D.A."/>
            <person name="Frisvad J.C."/>
            <person name="Nielsen K.L."/>
        </authorList>
    </citation>
    <scope>NUCLEOTIDE SEQUENCE</scope>
    <source>
        <strain evidence="5">IBT 17514</strain>
    </source>
</reference>
<keyword evidence="2" id="KW-0804">Transcription</keyword>
<evidence type="ECO:0008006" key="7">
    <source>
        <dbReference type="Google" id="ProtNLM"/>
    </source>
</evidence>
<dbReference type="Proteomes" id="UP001215712">
    <property type="component" value="Unassembled WGS sequence"/>
</dbReference>
<reference evidence="5" key="2">
    <citation type="submission" date="2023-01" db="EMBL/GenBank/DDBJ databases">
        <authorList>
            <person name="Petersen C."/>
        </authorList>
    </citation>
    <scope>NUCLEOTIDE SEQUENCE</scope>
    <source>
        <strain evidence="5">IBT 17514</strain>
    </source>
</reference>
<dbReference type="PANTHER" id="PTHR15052">
    <property type="entry name" value="RNA POLYMERASE III TRANSCRIPTION INITIATION FACTOR COMPLEX SUBUNIT"/>
    <property type="match status" value="1"/>
</dbReference>
<feature type="region of interest" description="Disordered" evidence="4">
    <location>
        <begin position="196"/>
        <end position="216"/>
    </location>
</feature>
<dbReference type="GO" id="GO:0006383">
    <property type="term" value="P:transcription by RNA polymerase III"/>
    <property type="evidence" value="ECO:0007669"/>
    <property type="project" value="TreeGrafter"/>
</dbReference>
<dbReference type="InterPro" id="IPR015943">
    <property type="entry name" value="WD40/YVTN_repeat-like_dom_sf"/>
</dbReference>
<feature type="compositionally biased region" description="Basic residues" evidence="4">
    <location>
        <begin position="1"/>
        <end position="12"/>
    </location>
</feature>
<organism evidence="5 6">
    <name type="scientific">Penicillium malachiteum</name>
    <dbReference type="NCBI Taxonomy" id="1324776"/>
    <lineage>
        <taxon>Eukaryota</taxon>
        <taxon>Fungi</taxon>
        <taxon>Dikarya</taxon>
        <taxon>Ascomycota</taxon>
        <taxon>Pezizomycotina</taxon>
        <taxon>Eurotiomycetes</taxon>
        <taxon>Eurotiomycetidae</taxon>
        <taxon>Eurotiales</taxon>
        <taxon>Aspergillaceae</taxon>
        <taxon>Penicillium</taxon>
    </lineage>
</organism>
<gene>
    <name evidence="5" type="ORF">N7493_004653</name>
</gene>
<name>A0AAD6MX81_9EURO</name>
<dbReference type="AlphaFoldDB" id="A0AAD6MX81"/>
<accession>A0AAD6MX81</accession>
<sequence length="732" mass="81776">MAAGRRSARNKGPRAVYNEDPFVSAGISDESSSERPEKSSKKKARKWEDHGSDEEFVAGPEPDVVDDEGENEDEGDEDIEEEDDMDEEDDDAMDVDEIASTPKSKSKSKRAPASKLRKQTTAQKAQTAQESIAPLTSSGAESHHRGMLDSRDQVSKFMHYTLTYGSDDRDLGLTIHMRGRWRWGRDATYPTRLSLEQTHGESDSPCGPTLGVTPEDVEKERKEGWAWYYDEEIGEKFRKRQRVDKKLKEAEARRKYLPQPKKNTHTVLLGPANDQQAFELGYHEAMDVSQAWEEQQSEGSDQAKTKLHQGWLINIGQKIQCMAWAPNQDDLPQYLALAVPVTEDQTKKYMNPEGEPLSSFIPSPPYPAAIQLWEFMGKKAGYQTNTIDMDVEPHLRLVLCTEWGHLRQMAWCPMGRERRGQVDNDLIDIGLLAGVWGDGKVRVLDIKLQKGSKKLQIVRVTSPAFEAIMPSTICTTVAWLSPSDIAVGCANGFVALWSILPSSSPDPYLYHPIHTSYVLNITSGYPTYPHLVSTISVDGETRMWSIIDPIGENTNTVRVRLSSSQLSYSPVLQAFCSSDENEYGRLMPIRRFFATNASGRLNSTVSALAPCSFWHPSLLFGGTGGEVMATNPMRRIMYGKEPQWQQMWFIHHWVPGPDDNSPGVSRFHEGFRAENPGVVKSGEGRPMGLSLTTIHDEDTHVTALGWNPNRSCAGWGSAALGCGLLRVEDLTV</sequence>
<feature type="region of interest" description="Disordered" evidence="4">
    <location>
        <begin position="1"/>
        <end position="147"/>
    </location>
</feature>
<dbReference type="InterPro" id="IPR052416">
    <property type="entry name" value="GTF3C_component"/>
</dbReference>
<feature type="compositionally biased region" description="Low complexity" evidence="4">
    <location>
        <begin position="119"/>
        <end position="129"/>
    </location>
</feature>
<keyword evidence="6" id="KW-1185">Reference proteome</keyword>
<evidence type="ECO:0000256" key="3">
    <source>
        <dbReference type="ARBA" id="ARBA00023242"/>
    </source>
</evidence>
<dbReference type="InterPro" id="IPR036322">
    <property type="entry name" value="WD40_repeat_dom_sf"/>
</dbReference>
<dbReference type="Gene3D" id="2.130.10.10">
    <property type="entry name" value="YVTN repeat-like/Quinoprotein amine dehydrogenase"/>
    <property type="match status" value="1"/>
</dbReference>
<dbReference type="SUPFAM" id="SSF50978">
    <property type="entry name" value="WD40 repeat-like"/>
    <property type="match status" value="1"/>
</dbReference>
<evidence type="ECO:0000256" key="2">
    <source>
        <dbReference type="ARBA" id="ARBA00023163"/>
    </source>
</evidence>
<comment type="caution">
    <text evidence="5">The sequence shown here is derived from an EMBL/GenBank/DDBJ whole genome shotgun (WGS) entry which is preliminary data.</text>
</comment>
<evidence type="ECO:0000313" key="6">
    <source>
        <dbReference type="Proteomes" id="UP001215712"/>
    </source>
</evidence>
<evidence type="ECO:0000256" key="4">
    <source>
        <dbReference type="SAM" id="MobiDB-lite"/>
    </source>
</evidence>
<comment type="subcellular location">
    <subcellularLocation>
        <location evidence="1">Nucleus</location>
    </subcellularLocation>
</comment>
<dbReference type="EMBL" id="JAQJAN010000005">
    <property type="protein sequence ID" value="KAJ5728323.1"/>
    <property type="molecule type" value="Genomic_DNA"/>
</dbReference>
<dbReference type="PANTHER" id="PTHR15052:SF2">
    <property type="entry name" value="GENERAL TRANSCRIPTION FACTOR 3C POLYPEPTIDE 2"/>
    <property type="match status" value="1"/>
</dbReference>
<evidence type="ECO:0000256" key="1">
    <source>
        <dbReference type="ARBA" id="ARBA00004123"/>
    </source>
</evidence>